<protein>
    <submittedName>
        <fullName evidence="1">Uncharacterized protein</fullName>
    </submittedName>
</protein>
<proteinExistence type="predicted"/>
<dbReference type="AlphaFoldDB" id="A0A9W7G2N9"/>
<dbReference type="OrthoDB" id="38589at2759"/>
<gene>
    <name evidence="1" type="ORF">TrRE_jg452</name>
</gene>
<organism evidence="1 2">
    <name type="scientific">Triparma retinervis</name>
    <dbReference type="NCBI Taxonomy" id="2557542"/>
    <lineage>
        <taxon>Eukaryota</taxon>
        <taxon>Sar</taxon>
        <taxon>Stramenopiles</taxon>
        <taxon>Ochrophyta</taxon>
        <taxon>Bolidophyceae</taxon>
        <taxon>Parmales</taxon>
        <taxon>Triparmaceae</taxon>
        <taxon>Triparma</taxon>
    </lineage>
</organism>
<reference evidence="1" key="1">
    <citation type="submission" date="2022-07" db="EMBL/GenBank/DDBJ databases">
        <title>Genome analysis of Parmales, a sister group of diatoms, reveals the evolutionary specialization of diatoms from phago-mixotrophs to photoautotrophs.</title>
        <authorList>
            <person name="Ban H."/>
            <person name="Sato S."/>
            <person name="Yoshikawa S."/>
            <person name="Kazumasa Y."/>
            <person name="Nakamura Y."/>
            <person name="Ichinomiya M."/>
            <person name="Saitoh K."/>
            <person name="Sato N."/>
            <person name="Blanc-Mathieu R."/>
            <person name="Endo H."/>
            <person name="Kuwata A."/>
            <person name="Ogata H."/>
        </authorList>
    </citation>
    <scope>NUCLEOTIDE SEQUENCE</scope>
</reference>
<dbReference type="GO" id="GO:0009773">
    <property type="term" value="P:photosynthetic electron transport in photosystem I"/>
    <property type="evidence" value="ECO:0007669"/>
    <property type="project" value="InterPro"/>
</dbReference>
<dbReference type="EMBL" id="BRXZ01007537">
    <property type="protein sequence ID" value="GMI29540.1"/>
    <property type="molecule type" value="Genomic_DNA"/>
</dbReference>
<dbReference type="GO" id="GO:0009535">
    <property type="term" value="C:chloroplast thylakoid membrane"/>
    <property type="evidence" value="ECO:0007669"/>
    <property type="project" value="InterPro"/>
</dbReference>
<sequence length="150" mass="17470">MRRHMSDDNEITSIKTKSNKELSYDANSGRFFETPDEVACDPIRGDEYCALDEETGKRIRLTLEEKERIYLDSIQSYYYSGRELLKQGEFDLLKEDLQWNGSPVVVLNRKEARFLSAQQAYLKGQPVMEDEEFDALKKELKEEKSKIAGE</sequence>
<dbReference type="PANTHER" id="PTHR31032">
    <property type="entry name" value="PGR5-LIKE PROTEIN 1B, CHLOROPLASTIC"/>
    <property type="match status" value="1"/>
</dbReference>
<evidence type="ECO:0000313" key="1">
    <source>
        <dbReference type="EMBL" id="GMI29540.1"/>
    </source>
</evidence>
<keyword evidence="2" id="KW-1185">Reference proteome</keyword>
<evidence type="ECO:0000313" key="2">
    <source>
        <dbReference type="Proteomes" id="UP001165082"/>
    </source>
</evidence>
<accession>A0A9W7G2N9</accession>
<dbReference type="GO" id="GO:0016730">
    <property type="term" value="F:oxidoreductase activity, acting on iron-sulfur proteins as donors"/>
    <property type="evidence" value="ECO:0007669"/>
    <property type="project" value="InterPro"/>
</dbReference>
<dbReference type="PANTHER" id="PTHR31032:SF1">
    <property type="entry name" value="PGR5-LIKE PROTEIN 1B, CHLOROPLASTIC"/>
    <property type="match status" value="1"/>
</dbReference>
<dbReference type="InterPro" id="IPR039987">
    <property type="entry name" value="PGRL1"/>
</dbReference>
<name>A0A9W7G2N9_9STRA</name>
<comment type="caution">
    <text evidence="1">The sequence shown here is derived from an EMBL/GenBank/DDBJ whole genome shotgun (WGS) entry which is preliminary data.</text>
</comment>
<dbReference type="Proteomes" id="UP001165082">
    <property type="component" value="Unassembled WGS sequence"/>
</dbReference>